<sequence>MIQNWIGKLLFNICGDLVEDFPNNEIEINKWQGVGEKRNIKFKQNKVREWMMEYFGLNVDVKRAEIELLQFKIPWNRIWKEPTKILVKDAFICVQTREEFSVELMRLQYQSDLKDFIEHCYKKLFNNFTNTKKQSKLKRVLKNFFSEMIILEVQNFHLRLEDENNAVKHNRVALGVLFKTLTLQPSYNVVSVKSIQSQKNEQEIKRKLDFSVEALSMYLKIEPTSKQSNNLSPDYVEQQNVIIDPLSFRILIHTNLTQQEEIPLKYIEIQFGDDIKINIDNQQFQTILKLLKLRDWYCQQGDHLQYRPQYKSSPKDNPFEWLLYWKQIVTVIRCRINKQKINLKSKMRNDLVKYIIVDFLHQQYQQNDDNKYLIDEQMILYTDIMQNKQQIEDKLLQEEIEFVFYKVNKILNSPEQLKEILVKMNLEQPQQQEKKQTIWSYFWKQKQQPEEGTEFQSKYEKLYTQISQNENRCLKRLEIQISNILINLKIAQERSTVFMKIELKESLLQYESFLKIRKFILKLKRITAYDCLNPNKDFQTIFSYHSYIERSQRNQYLNQEQSQIEISFEYNKEVNKSLFKVKSLPHLMSLNDTVLARLQPFLKQLRKNDYFYDIVFISQGNFKQSEFINVISNLCKANSLIIDINISHVTIRIPESAIKTNCPVLEITLENYLLQFLNTVTQQINKFAINFQYVEKNCKQSIHILQPVSITTKVVQNQNQDEQNKLTELTDLVLENKISDIFITIPIMKTDFFKNFVYNVLGTLDNLKKISIFLQKEDSVNQSSSVNSVNRRKRSRSWSQQRDQSSRREDCSSQTSEIYYDAEEFINIPFIQSITQSRQQVSPQEKREEMLKKWNKIRINLNYLVNKIFKEADPKISQFLESLRLKAVFELQKFQIKVAIQKNNDRNSYFYIDNINVTIEKAFKVKHFGFQLQINTITLSIYKLHQLKQLKKYSGPQSDDIMAHINEDMLNLLPFLLRIKELQIYYLISVKEIKLELQNIKDTNSNYLTTCLSNFNLQSQLPFKIMYKEKLSDKPFFLEINNSVSSWDTTCDCKFILNILYYNGKLKLYEPILDTCEAIITFQKSSEELCFETKFNQLLFNITPQLIFTLYSLNQHSLQIKQFLLQDLNASQDQIVVQKQTLTQKFEIEIEHDNAKLLVDQIEIQHSQHYKTKYRIQLQTASSDDEVSNEKTNQNSRHVTFHDQDPSPLMKQQTPNFKKQTSLLEEEILLDQSNEKDTIKRIASEIDVSEKQRFVTEILGDYLPIEQSTKYIFVNLTVQKLLFNLNGIEQYINEKESKFVRCTEVMAFKITSQRNFYRYSSLIKTKEERTYFLKTDNRDHKLKTIYYLLSIINRNQNQIIIYQIEQLPKAPYLIKNKCSQLILFYQQNFEKQQCVLEPGKSSGFCWEDPFQAPQLQLEIHYEGQTKRFLIDIDRFNNQELQIDKQLDSTIDKEYSLEIFNDGLQKVIVLAEAQSLKKKKKSYKITCDLIGFSFIDEWEILYAEINNAYYIQQQQQTDIVTYQISAENIQLDACGLPIPKRQLYIVNNQINNINKSVGQKKSITQSQQIQDTTCGLREQLKLKIKQKTISEILVHLKYVKIRIPNYKIIIDSNLLLQVFSFIKHTKLLLDAFNTPKQKSKSLLLQQSFEKLNNSNISDKQIQVQPKKIHIDKVIIRPFSVKMRFKNLLNMEQELKTLHHQAGLITFVLNQFQQLNLEFQQYIKTDYQQFMDANYELHIKALFNVFGESINQQIRCQVNPTNFLKNQGNLAKQFLTELKNLQSEMDKNDIFQGGLPVKFQLLQTFCVISKSLYDAAQETFVSVLLGIGKYCETSQPDQTIQRTSFSNKLSKLFRKVSDFQFKSQNTLEISFQMLISKLKTRRYPKYIHKNRQITSYNEDLSKFQLYRLWKLGLDQQFDHFQLSLNCYLFLSNQLFILLDTQYNQILLEMNQRMFQSITNTNSTCVIKYQKSNVNKQEGDDDIGMKQLKVEKLMLNFTIDEKILQSITHIIKSNLEILNVKENKIFSIMMLI</sequence>
<dbReference type="OMA" id="FIDEWEI"/>
<feature type="region of interest" description="Disordered" evidence="1">
    <location>
        <begin position="1181"/>
        <end position="1213"/>
    </location>
</feature>
<evidence type="ECO:0000256" key="1">
    <source>
        <dbReference type="SAM" id="MobiDB-lite"/>
    </source>
</evidence>
<accession>A0A8S1K1B8</accession>
<evidence type="ECO:0000313" key="3">
    <source>
        <dbReference type="Proteomes" id="UP000688137"/>
    </source>
</evidence>
<gene>
    <name evidence="2" type="ORF">PPRIM_AZ9-3.1.T0100116</name>
</gene>
<comment type="caution">
    <text evidence="2">The sequence shown here is derived from an EMBL/GenBank/DDBJ whole genome shotgun (WGS) entry which is preliminary data.</text>
</comment>
<organism evidence="2 3">
    <name type="scientific">Paramecium primaurelia</name>
    <dbReference type="NCBI Taxonomy" id="5886"/>
    <lineage>
        <taxon>Eukaryota</taxon>
        <taxon>Sar</taxon>
        <taxon>Alveolata</taxon>
        <taxon>Ciliophora</taxon>
        <taxon>Intramacronucleata</taxon>
        <taxon>Oligohymenophorea</taxon>
        <taxon>Peniculida</taxon>
        <taxon>Parameciidae</taxon>
        <taxon>Paramecium</taxon>
    </lineage>
</organism>
<protein>
    <submittedName>
        <fullName evidence="2">Uncharacterized protein</fullName>
    </submittedName>
</protein>
<dbReference type="EMBL" id="CAJJDM010000007">
    <property type="protein sequence ID" value="CAD8045966.1"/>
    <property type="molecule type" value="Genomic_DNA"/>
</dbReference>
<evidence type="ECO:0000313" key="2">
    <source>
        <dbReference type="EMBL" id="CAD8045966.1"/>
    </source>
</evidence>
<proteinExistence type="predicted"/>
<reference evidence="2" key="1">
    <citation type="submission" date="2021-01" db="EMBL/GenBank/DDBJ databases">
        <authorList>
            <consortium name="Genoscope - CEA"/>
            <person name="William W."/>
        </authorList>
    </citation>
    <scope>NUCLEOTIDE SEQUENCE</scope>
</reference>
<keyword evidence="3" id="KW-1185">Reference proteome</keyword>
<name>A0A8S1K1B8_PARPR</name>
<dbReference type="Proteomes" id="UP000688137">
    <property type="component" value="Unassembled WGS sequence"/>
</dbReference>
<feature type="region of interest" description="Disordered" evidence="1">
    <location>
        <begin position="784"/>
        <end position="814"/>
    </location>
</feature>